<dbReference type="Pfam" id="PF00071">
    <property type="entry name" value="Ras"/>
    <property type="match status" value="1"/>
</dbReference>
<dbReference type="EMBL" id="CAIIXF020000003">
    <property type="protein sequence ID" value="CAH1779007.1"/>
    <property type="molecule type" value="Genomic_DNA"/>
</dbReference>
<keyword evidence="1" id="KW-0547">Nucleotide-binding</keyword>
<dbReference type="SMART" id="SM00174">
    <property type="entry name" value="RHO"/>
    <property type="match status" value="1"/>
</dbReference>
<dbReference type="CDD" id="cd00154">
    <property type="entry name" value="Rab"/>
    <property type="match status" value="1"/>
</dbReference>
<evidence type="ECO:0000313" key="3">
    <source>
        <dbReference type="EMBL" id="CAH1779007.1"/>
    </source>
</evidence>
<dbReference type="InterPro" id="IPR050227">
    <property type="entry name" value="Rab"/>
</dbReference>
<dbReference type="PANTHER" id="PTHR47977">
    <property type="entry name" value="RAS-RELATED PROTEIN RAB"/>
    <property type="match status" value="1"/>
</dbReference>
<dbReference type="OrthoDB" id="28034at2759"/>
<dbReference type="SMART" id="SM00175">
    <property type="entry name" value="RAB"/>
    <property type="match status" value="1"/>
</dbReference>
<dbReference type="AlphaFoldDB" id="A0A8J1Y9W0"/>
<dbReference type="PRINTS" id="PR00449">
    <property type="entry name" value="RASTRNSFRMNG"/>
</dbReference>
<dbReference type="SMART" id="SM00173">
    <property type="entry name" value="RAS"/>
    <property type="match status" value="1"/>
</dbReference>
<name>A0A8J1Y9W0_OWEFU</name>
<organism evidence="3 4">
    <name type="scientific">Owenia fusiformis</name>
    <name type="common">Polychaete worm</name>
    <dbReference type="NCBI Taxonomy" id="6347"/>
    <lineage>
        <taxon>Eukaryota</taxon>
        <taxon>Metazoa</taxon>
        <taxon>Spiralia</taxon>
        <taxon>Lophotrochozoa</taxon>
        <taxon>Annelida</taxon>
        <taxon>Polychaeta</taxon>
        <taxon>Sedentaria</taxon>
        <taxon>Canalipalpata</taxon>
        <taxon>Sabellida</taxon>
        <taxon>Oweniida</taxon>
        <taxon>Oweniidae</taxon>
        <taxon>Owenia</taxon>
    </lineage>
</organism>
<evidence type="ECO:0000256" key="2">
    <source>
        <dbReference type="ARBA" id="ARBA00023134"/>
    </source>
</evidence>
<comment type="caution">
    <text evidence="3">The sequence shown here is derived from an EMBL/GenBank/DDBJ whole genome shotgun (WGS) entry which is preliminary data.</text>
</comment>
<dbReference type="PROSITE" id="PS51419">
    <property type="entry name" value="RAB"/>
    <property type="match status" value="1"/>
</dbReference>
<dbReference type="GO" id="GO:0003924">
    <property type="term" value="F:GTPase activity"/>
    <property type="evidence" value="ECO:0007669"/>
    <property type="project" value="InterPro"/>
</dbReference>
<accession>A0A8J1Y9W0</accession>
<sequence length="202" mass="22646">MENGTPESLSLEGKEQKVFKVILLGEVGVGKTSLLNRIKDNKFVEKTQITMTTDNCCKVIHHNNQRITLSIWDTAGVERFQSLTRSYYRDAHAAILIYDVTRQSTLRHISNWQEDVTRYCPQAIQVLVGNKIDLKSTVEDSQGCKVSACTGAGVDDLLNQLTANLVTKFNKKQEYVKNLTVTLKDSINNDGNSNNDSRKCSC</sequence>
<reference evidence="3" key="1">
    <citation type="submission" date="2022-03" db="EMBL/GenBank/DDBJ databases">
        <authorList>
            <person name="Martin C."/>
        </authorList>
    </citation>
    <scope>NUCLEOTIDE SEQUENCE</scope>
</reference>
<dbReference type="PROSITE" id="PS51421">
    <property type="entry name" value="RAS"/>
    <property type="match status" value="1"/>
</dbReference>
<dbReference type="InterPro" id="IPR027417">
    <property type="entry name" value="P-loop_NTPase"/>
</dbReference>
<dbReference type="GO" id="GO:0005525">
    <property type="term" value="F:GTP binding"/>
    <property type="evidence" value="ECO:0007669"/>
    <property type="project" value="UniProtKB-KW"/>
</dbReference>
<evidence type="ECO:0000313" key="4">
    <source>
        <dbReference type="Proteomes" id="UP000749559"/>
    </source>
</evidence>
<dbReference type="Proteomes" id="UP000749559">
    <property type="component" value="Unassembled WGS sequence"/>
</dbReference>
<keyword evidence="2" id="KW-0342">GTP-binding</keyword>
<dbReference type="SMART" id="SM00176">
    <property type="entry name" value="RAN"/>
    <property type="match status" value="1"/>
</dbReference>
<dbReference type="InterPro" id="IPR005225">
    <property type="entry name" value="Small_GTP-bd"/>
</dbReference>
<dbReference type="NCBIfam" id="TIGR00231">
    <property type="entry name" value="small_GTP"/>
    <property type="match status" value="1"/>
</dbReference>
<gene>
    <name evidence="3" type="ORF">OFUS_LOCUS5858</name>
</gene>
<dbReference type="SUPFAM" id="SSF52540">
    <property type="entry name" value="P-loop containing nucleoside triphosphate hydrolases"/>
    <property type="match status" value="1"/>
</dbReference>
<dbReference type="PROSITE" id="PS51420">
    <property type="entry name" value="RHO"/>
    <property type="match status" value="1"/>
</dbReference>
<keyword evidence="4" id="KW-1185">Reference proteome</keyword>
<dbReference type="FunFam" id="3.40.50.300:FF:001329">
    <property type="entry name" value="Small GTP-binding protein, putative"/>
    <property type="match status" value="1"/>
</dbReference>
<proteinExistence type="predicted"/>
<protein>
    <submittedName>
        <fullName evidence="3">Uncharacterized protein</fullName>
    </submittedName>
</protein>
<evidence type="ECO:0000256" key="1">
    <source>
        <dbReference type="ARBA" id="ARBA00022741"/>
    </source>
</evidence>
<dbReference type="InterPro" id="IPR001806">
    <property type="entry name" value="Small_GTPase"/>
</dbReference>
<dbReference type="Gene3D" id="3.40.50.300">
    <property type="entry name" value="P-loop containing nucleotide triphosphate hydrolases"/>
    <property type="match status" value="1"/>
</dbReference>